<dbReference type="AlphaFoldDB" id="A0A1I7UWE0"/>
<dbReference type="eggNOG" id="ENOG502TJQ2">
    <property type="taxonomic scope" value="Eukaryota"/>
</dbReference>
<protein>
    <submittedName>
        <fullName evidence="4">DUF19 domain-containing protein</fullName>
    </submittedName>
</protein>
<keyword evidence="1" id="KW-1133">Transmembrane helix</keyword>
<evidence type="ECO:0000313" key="3">
    <source>
        <dbReference type="Proteomes" id="UP000095282"/>
    </source>
</evidence>
<dbReference type="Pfam" id="PF01579">
    <property type="entry name" value="DUF19"/>
    <property type="match status" value="1"/>
</dbReference>
<name>A0A1I7UWE0_9PELO</name>
<evidence type="ECO:0000313" key="4">
    <source>
        <dbReference type="WBParaSite" id="Csp11.Scaffold630.g20011.t2"/>
    </source>
</evidence>
<dbReference type="InterPro" id="IPR002542">
    <property type="entry name" value="T20D4.11-like_dom"/>
</dbReference>
<feature type="domain" description="T20D4.11-like" evidence="2">
    <location>
        <begin position="40"/>
        <end position="184"/>
    </location>
</feature>
<feature type="transmembrane region" description="Helical" evidence="1">
    <location>
        <begin position="6"/>
        <end position="28"/>
    </location>
</feature>
<keyword evidence="3" id="KW-1185">Reference proteome</keyword>
<dbReference type="Proteomes" id="UP000095282">
    <property type="component" value="Unplaced"/>
</dbReference>
<dbReference type="PANTHER" id="PTHR37429">
    <property type="entry name" value="PROTEIN CBG19148-RELATED"/>
    <property type="match status" value="1"/>
</dbReference>
<evidence type="ECO:0000259" key="2">
    <source>
        <dbReference type="Pfam" id="PF01579"/>
    </source>
</evidence>
<organism evidence="3 4">
    <name type="scientific">Caenorhabditis tropicalis</name>
    <dbReference type="NCBI Taxonomy" id="1561998"/>
    <lineage>
        <taxon>Eukaryota</taxon>
        <taxon>Metazoa</taxon>
        <taxon>Ecdysozoa</taxon>
        <taxon>Nematoda</taxon>
        <taxon>Chromadorea</taxon>
        <taxon>Rhabditida</taxon>
        <taxon>Rhabditina</taxon>
        <taxon>Rhabditomorpha</taxon>
        <taxon>Rhabditoidea</taxon>
        <taxon>Rhabditidae</taxon>
        <taxon>Peloderinae</taxon>
        <taxon>Caenorhabditis</taxon>
    </lineage>
</organism>
<evidence type="ECO:0000256" key="1">
    <source>
        <dbReference type="SAM" id="Phobius"/>
    </source>
</evidence>
<dbReference type="PANTHER" id="PTHR37429:SF3">
    <property type="entry name" value="DUF19 DOMAIN-CONTAINING PROTEIN"/>
    <property type="match status" value="1"/>
</dbReference>
<keyword evidence="1" id="KW-0812">Transmembrane</keyword>
<sequence length="188" mass="21541">MSVVSVFLIGMKSLIVLIPLLIIIRLGITNSMISNTSNFCDKESNIKFEHCANKLLEFGNDYRNWESTNFPSQDLPIIMKLKVQCEQVPKCFKSLSPNCRNEFPMIENFPVWCRRIYLFSGDFSKCSGKINQIAGSSKCAKEFFGVDFIEKPKDVKCEIMKNDKECILESVQKTCANKMSDVLKMVFF</sequence>
<dbReference type="WBParaSite" id="Csp11.Scaffold630.g20011.t2">
    <property type="protein sequence ID" value="Csp11.Scaffold630.g20011.t2"/>
    <property type="gene ID" value="Csp11.Scaffold630.g20011"/>
</dbReference>
<accession>A0A1I7UWE0</accession>
<proteinExistence type="predicted"/>
<keyword evidence="1" id="KW-0472">Membrane</keyword>
<reference evidence="4" key="1">
    <citation type="submission" date="2016-11" db="UniProtKB">
        <authorList>
            <consortium name="WormBaseParasite"/>
        </authorList>
    </citation>
    <scope>IDENTIFICATION</scope>
</reference>